<evidence type="ECO:0000313" key="2">
    <source>
        <dbReference type="Proteomes" id="UP001642484"/>
    </source>
</evidence>
<dbReference type="EMBL" id="CAXAMN010006736">
    <property type="protein sequence ID" value="CAK9018943.1"/>
    <property type="molecule type" value="Genomic_DNA"/>
</dbReference>
<evidence type="ECO:0000313" key="1">
    <source>
        <dbReference type="EMBL" id="CAK9018943.1"/>
    </source>
</evidence>
<name>A0ABP0JWT0_9DINO</name>
<organism evidence="1 2">
    <name type="scientific">Durusdinium trenchii</name>
    <dbReference type="NCBI Taxonomy" id="1381693"/>
    <lineage>
        <taxon>Eukaryota</taxon>
        <taxon>Sar</taxon>
        <taxon>Alveolata</taxon>
        <taxon>Dinophyceae</taxon>
        <taxon>Suessiales</taxon>
        <taxon>Symbiodiniaceae</taxon>
        <taxon>Durusdinium</taxon>
    </lineage>
</organism>
<comment type="caution">
    <text evidence="1">The sequence shown here is derived from an EMBL/GenBank/DDBJ whole genome shotgun (WGS) entry which is preliminary data.</text>
</comment>
<proteinExistence type="predicted"/>
<reference evidence="1 2" key="1">
    <citation type="submission" date="2024-02" db="EMBL/GenBank/DDBJ databases">
        <authorList>
            <person name="Chen Y."/>
            <person name="Shah S."/>
            <person name="Dougan E. K."/>
            <person name="Thang M."/>
            <person name="Chan C."/>
        </authorList>
    </citation>
    <scope>NUCLEOTIDE SEQUENCE [LARGE SCALE GENOMIC DNA]</scope>
</reference>
<keyword evidence="2" id="KW-1185">Reference proteome</keyword>
<gene>
    <name evidence="1" type="ORF">CCMP2556_LOCUS13481</name>
</gene>
<dbReference type="Proteomes" id="UP001642484">
    <property type="component" value="Unassembled WGS sequence"/>
</dbReference>
<protein>
    <submittedName>
        <fullName evidence="1">Uncharacterized protein</fullName>
    </submittedName>
</protein>
<accession>A0ABP0JWT0</accession>
<sequence length="314" mass="35471">MGGKRKIPGSLRDAPAASIQKWLEHADDENANCETTNSLDKNSLCTLACFMLGWQPDAPLPGCHSLIWSCSPKKENGIMQRLTETNLGWAAERQYSQRGRPLAKTCWGIQEVTRFMQSHVKGKSADDDLGAHGCMFADGSPQNPSPMPQFILIKEKWGPEQVEKYERVKVEQSQARLHIALVFLLDLTMFEERTLRLNLVERGFPARSQESPKPLKVPVFQDPTISMEDLEGVEFPQNGYTCEQEQDKFLIQHADLPGLTVQPFGFNWMCTVQNKALIITFSHPISAAKDLFVYRFSGLLKSCLYLEESKVVYT</sequence>